<name>A0AAN6TZJ8_9PEZI</name>
<comment type="caution">
    <text evidence="5">The sequence shown here is derived from an EMBL/GenBank/DDBJ whole genome shotgun (WGS) entry which is preliminary data.</text>
</comment>
<dbReference type="GeneID" id="87833089"/>
<feature type="compositionally biased region" description="Acidic residues" evidence="4">
    <location>
        <begin position="483"/>
        <end position="493"/>
    </location>
</feature>
<dbReference type="EMBL" id="MU853228">
    <property type="protein sequence ID" value="KAK4123627.1"/>
    <property type="molecule type" value="Genomic_DNA"/>
</dbReference>
<evidence type="ECO:0000256" key="1">
    <source>
        <dbReference type="ARBA" id="ARBA00004123"/>
    </source>
</evidence>
<dbReference type="GO" id="GO:0000993">
    <property type="term" value="F:RNA polymerase II complex binding"/>
    <property type="evidence" value="ECO:0007669"/>
    <property type="project" value="TreeGrafter"/>
</dbReference>
<reference evidence="5" key="2">
    <citation type="submission" date="2023-05" db="EMBL/GenBank/DDBJ databases">
        <authorList>
            <consortium name="Lawrence Berkeley National Laboratory"/>
            <person name="Steindorff A."/>
            <person name="Hensen N."/>
            <person name="Bonometti L."/>
            <person name="Westerberg I."/>
            <person name="Brannstrom I.O."/>
            <person name="Guillou S."/>
            <person name="Cros-Aarteil S."/>
            <person name="Calhoun S."/>
            <person name="Haridas S."/>
            <person name="Kuo A."/>
            <person name="Mondo S."/>
            <person name="Pangilinan J."/>
            <person name="Riley R."/>
            <person name="Labutti K."/>
            <person name="Andreopoulos B."/>
            <person name="Lipzen A."/>
            <person name="Chen C."/>
            <person name="Yanf M."/>
            <person name="Daum C."/>
            <person name="Ng V."/>
            <person name="Clum A."/>
            <person name="Ohm R."/>
            <person name="Martin F."/>
            <person name="Silar P."/>
            <person name="Natvig D."/>
            <person name="Lalanne C."/>
            <person name="Gautier V."/>
            <person name="Ament-Velasquez S.L."/>
            <person name="Kruys A."/>
            <person name="Hutchinson M.I."/>
            <person name="Powell A.J."/>
            <person name="Barry K."/>
            <person name="Miller A.N."/>
            <person name="Grigoriev I.V."/>
            <person name="Debuchy R."/>
            <person name="Gladieux P."/>
            <person name="Thoren M.H."/>
            <person name="Johannesson H."/>
        </authorList>
    </citation>
    <scope>NUCLEOTIDE SEQUENCE</scope>
    <source>
        <strain evidence="5">CBS 731.68</strain>
    </source>
</reference>
<evidence type="ECO:0000313" key="6">
    <source>
        <dbReference type="Proteomes" id="UP001302602"/>
    </source>
</evidence>
<evidence type="ECO:0000256" key="3">
    <source>
        <dbReference type="ARBA" id="ARBA00023242"/>
    </source>
</evidence>
<feature type="compositionally biased region" description="Acidic residues" evidence="4">
    <location>
        <begin position="438"/>
        <end position="448"/>
    </location>
</feature>
<feature type="compositionally biased region" description="Polar residues" evidence="4">
    <location>
        <begin position="461"/>
        <end position="479"/>
    </location>
</feature>
<dbReference type="GO" id="GO:0003682">
    <property type="term" value="F:chromatin binding"/>
    <property type="evidence" value="ECO:0007669"/>
    <property type="project" value="TreeGrafter"/>
</dbReference>
<evidence type="ECO:0000313" key="5">
    <source>
        <dbReference type="EMBL" id="KAK4123627.1"/>
    </source>
</evidence>
<comment type="subcellular location">
    <subcellularLocation>
        <location evidence="1">Nucleus</location>
    </subcellularLocation>
</comment>
<evidence type="ECO:0000256" key="2">
    <source>
        <dbReference type="ARBA" id="ARBA00007560"/>
    </source>
</evidence>
<dbReference type="PANTHER" id="PTHR23188:SF12">
    <property type="entry name" value="RNA POLYMERASE II-ASSOCIATED FACTOR 1 HOMOLOG"/>
    <property type="match status" value="1"/>
</dbReference>
<feature type="region of interest" description="Disordered" evidence="4">
    <location>
        <begin position="139"/>
        <end position="173"/>
    </location>
</feature>
<dbReference type="AlphaFoldDB" id="A0AAN6TZJ8"/>
<dbReference type="Pfam" id="PF03985">
    <property type="entry name" value="Paf1"/>
    <property type="match status" value="1"/>
</dbReference>
<sequence>MSSSQSRSGGERMIHQDYIARIRYSNALPPPPNPPKLLDIPNTGLSSGQYTAPGFASRLAREQPLNIEADAELGMPLDLVGMPGVFDGDESSIQAPAQAPPVHPHDRLLLRPLSTLGKPKIGDTAVSFLRRTEYISSVQTKPKPADHLFHKPSGNALKRPEKRKASPEPDKGTPAWIRRRIEKSFEVAAANLADRTRVKHPSKRNLKVVDAFPILPDLEAFPDSGAYVTVKFSTNPVNASDSYDTRLLSGIFKPIERTAAEEQAYDAARVAWERDPSQPKPSQMMNYDFFLPADTLTGENFRAKFDVDNPDRNSRLLYTSSESGGSFRFPRVRAYETAQEKEMNHDNKYDEEVILAFRDDETESKGRDDDSAQKAVYYYPVMQRTTIRSQRTKNIARTIGIADEEETHLDELHVQIDEPSEELKMELARYKHQPVGDLPDEEEEDEEEYAGREEGRRGSNSDRASASPAPNGSRSQNTRQSDEEQDAEGDEDQ</sequence>
<feature type="region of interest" description="Disordered" evidence="4">
    <location>
        <begin position="423"/>
        <end position="493"/>
    </location>
</feature>
<gene>
    <name evidence="5" type="ORF">N657DRAFT_680799</name>
</gene>
<evidence type="ECO:0000256" key="4">
    <source>
        <dbReference type="SAM" id="MobiDB-lite"/>
    </source>
</evidence>
<proteinExistence type="inferred from homology"/>
<dbReference type="GO" id="GO:0006368">
    <property type="term" value="P:transcription elongation by RNA polymerase II"/>
    <property type="evidence" value="ECO:0007669"/>
    <property type="project" value="InterPro"/>
</dbReference>
<comment type="similarity">
    <text evidence="2">Belongs to the PAF1 family.</text>
</comment>
<feature type="region of interest" description="Disordered" evidence="4">
    <location>
        <begin position="24"/>
        <end position="44"/>
    </location>
</feature>
<reference evidence="5" key="1">
    <citation type="journal article" date="2023" name="Mol. Phylogenet. Evol.">
        <title>Genome-scale phylogeny and comparative genomics of the fungal order Sordariales.</title>
        <authorList>
            <person name="Hensen N."/>
            <person name="Bonometti L."/>
            <person name="Westerberg I."/>
            <person name="Brannstrom I.O."/>
            <person name="Guillou S."/>
            <person name="Cros-Aarteil S."/>
            <person name="Calhoun S."/>
            <person name="Haridas S."/>
            <person name="Kuo A."/>
            <person name="Mondo S."/>
            <person name="Pangilinan J."/>
            <person name="Riley R."/>
            <person name="LaButti K."/>
            <person name="Andreopoulos B."/>
            <person name="Lipzen A."/>
            <person name="Chen C."/>
            <person name="Yan M."/>
            <person name="Daum C."/>
            <person name="Ng V."/>
            <person name="Clum A."/>
            <person name="Steindorff A."/>
            <person name="Ohm R.A."/>
            <person name="Martin F."/>
            <person name="Silar P."/>
            <person name="Natvig D.O."/>
            <person name="Lalanne C."/>
            <person name="Gautier V."/>
            <person name="Ament-Velasquez S.L."/>
            <person name="Kruys A."/>
            <person name="Hutchinson M.I."/>
            <person name="Powell A.J."/>
            <person name="Barry K."/>
            <person name="Miller A.N."/>
            <person name="Grigoriev I.V."/>
            <person name="Debuchy R."/>
            <person name="Gladieux P."/>
            <person name="Hiltunen Thoren M."/>
            <person name="Johannesson H."/>
        </authorList>
    </citation>
    <scope>NUCLEOTIDE SEQUENCE</scope>
    <source>
        <strain evidence="5">CBS 731.68</strain>
    </source>
</reference>
<dbReference type="RefSeq" id="XP_062647398.1">
    <property type="nucleotide sequence ID" value="XM_062796321.1"/>
</dbReference>
<dbReference type="PANTHER" id="PTHR23188">
    <property type="entry name" value="RNA POLYMERASE II-ASSOCIATED FACTOR 1 HOMOLOG"/>
    <property type="match status" value="1"/>
</dbReference>
<keyword evidence="3" id="KW-0539">Nucleus</keyword>
<accession>A0AAN6TZJ8</accession>
<protein>
    <submittedName>
        <fullName evidence="5">Uncharacterized protein</fullName>
    </submittedName>
</protein>
<dbReference type="Proteomes" id="UP001302602">
    <property type="component" value="Unassembled WGS sequence"/>
</dbReference>
<feature type="compositionally biased region" description="Basic and acidic residues" evidence="4">
    <location>
        <begin position="449"/>
        <end position="460"/>
    </location>
</feature>
<organism evidence="5 6">
    <name type="scientific">Parathielavia appendiculata</name>
    <dbReference type="NCBI Taxonomy" id="2587402"/>
    <lineage>
        <taxon>Eukaryota</taxon>
        <taxon>Fungi</taxon>
        <taxon>Dikarya</taxon>
        <taxon>Ascomycota</taxon>
        <taxon>Pezizomycotina</taxon>
        <taxon>Sordariomycetes</taxon>
        <taxon>Sordariomycetidae</taxon>
        <taxon>Sordariales</taxon>
        <taxon>Chaetomiaceae</taxon>
        <taxon>Parathielavia</taxon>
    </lineage>
</organism>
<dbReference type="InterPro" id="IPR007133">
    <property type="entry name" value="RNA_pol_II-assoc_Paf1"/>
</dbReference>
<keyword evidence="6" id="KW-1185">Reference proteome</keyword>
<dbReference type="GO" id="GO:0016593">
    <property type="term" value="C:Cdc73/Paf1 complex"/>
    <property type="evidence" value="ECO:0007669"/>
    <property type="project" value="InterPro"/>
</dbReference>